<evidence type="ECO:0000256" key="1">
    <source>
        <dbReference type="SAM" id="MobiDB-lite"/>
    </source>
</evidence>
<dbReference type="EMBL" id="SIXH01000459">
    <property type="protein sequence ID" value="TBO55688.1"/>
    <property type="molecule type" value="Genomic_DNA"/>
</dbReference>
<keyword evidence="3" id="KW-0808">Transferase</keyword>
<accession>A0A4Q9HLQ8</accession>
<keyword evidence="4" id="KW-1185">Reference proteome</keyword>
<reference evidence="3 4" key="1">
    <citation type="submission" date="2019-02" db="EMBL/GenBank/DDBJ databases">
        <title>Draft Genome Sequence of Streptomyces sp. AM-2504, identified by 16S rRNA comparative analysis as a Streptomyces Kasugaensis strain.</title>
        <authorList>
            <person name="Napolioni V."/>
            <person name="Giuliodori A.M."/>
            <person name="Spurio R."/>
            <person name="Fabbretti A."/>
        </authorList>
    </citation>
    <scope>NUCLEOTIDE SEQUENCE [LARGE SCALE GENOMIC DNA]</scope>
    <source>
        <strain evidence="3 4">AM-2504</strain>
    </source>
</reference>
<feature type="domain" description="Methyltransferase" evidence="2">
    <location>
        <begin position="54"/>
        <end position="144"/>
    </location>
</feature>
<dbReference type="InterPro" id="IPR041698">
    <property type="entry name" value="Methyltransf_25"/>
</dbReference>
<sequence length="223" mass="24145">MTEPAHLRAIRAAYDTVAADYATLLRTELDTKPLDRAMLAAFAELVRADDVGPVADLGCGPGRVTAHLHGLGVPAFGIDLSPEMVAVARRSHPELRFEEGSMTALDLADGALGGIVAWYSIIHTPPELLPDVFAEFHRVLAPGGRLLLAFKAGNEHRHLARAYGHDLSLDVHWLAPDHVAGLADKAGLTADARLIREPDERERPTQGRQAYLLAHRRGEVGRS</sequence>
<dbReference type="InterPro" id="IPR029063">
    <property type="entry name" value="SAM-dependent_MTases_sf"/>
</dbReference>
<dbReference type="SUPFAM" id="SSF53335">
    <property type="entry name" value="S-adenosyl-L-methionine-dependent methyltransferases"/>
    <property type="match status" value="1"/>
</dbReference>
<evidence type="ECO:0000259" key="2">
    <source>
        <dbReference type="Pfam" id="PF13649"/>
    </source>
</evidence>
<keyword evidence="3" id="KW-0489">Methyltransferase</keyword>
<name>A0A4Q9HLQ8_STRKA</name>
<dbReference type="Pfam" id="PF13649">
    <property type="entry name" value="Methyltransf_25"/>
    <property type="match status" value="1"/>
</dbReference>
<feature type="region of interest" description="Disordered" evidence="1">
    <location>
        <begin position="197"/>
        <end position="223"/>
    </location>
</feature>
<organism evidence="3 4">
    <name type="scientific">Streptomyces kasugaensis</name>
    <dbReference type="NCBI Taxonomy" id="1946"/>
    <lineage>
        <taxon>Bacteria</taxon>
        <taxon>Bacillati</taxon>
        <taxon>Actinomycetota</taxon>
        <taxon>Actinomycetes</taxon>
        <taxon>Kitasatosporales</taxon>
        <taxon>Streptomycetaceae</taxon>
        <taxon>Streptomyces</taxon>
    </lineage>
</organism>
<dbReference type="CDD" id="cd02440">
    <property type="entry name" value="AdoMet_MTases"/>
    <property type="match status" value="1"/>
</dbReference>
<dbReference type="Proteomes" id="UP000292452">
    <property type="component" value="Unassembled WGS sequence"/>
</dbReference>
<gene>
    <name evidence="3" type="ORF">EYS09_31945</name>
</gene>
<dbReference type="GO" id="GO:0032259">
    <property type="term" value="P:methylation"/>
    <property type="evidence" value="ECO:0007669"/>
    <property type="project" value="UniProtKB-KW"/>
</dbReference>
<dbReference type="Gene3D" id="3.40.50.150">
    <property type="entry name" value="Vaccinia Virus protein VP39"/>
    <property type="match status" value="1"/>
</dbReference>
<evidence type="ECO:0000313" key="3">
    <source>
        <dbReference type="EMBL" id="TBO55688.1"/>
    </source>
</evidence>
<proteinExistence type="predicted"/>
<evidence type="ECO:0000313" key="4">
    <source>
        <dbReference type="Proteomes" id="UP000292452"/>
    </source>
</evidence>
<dbReference type="AlphaFoldDB" id="A0A4Q9HLQ8"/>
<dbReference type="PANTHER" id="PTHR42912">
    <property type="entry name" value="METHYLTRANSFERASE"/>
    <property type="match status" value="1"/>
</dbReference>
<dbReference type="GO" id="GO:0008168">
    <property type="term" value="F:methyltransferase activity"/>
    <property type="evidence" value="ECO:0007669"/>
    <property type="project" value="UniProtKB-KW"/>
</dbReference>
<comment type="caution">
    <text evidence="3">The sequence shown here is derived from an EMBL/GenBank/DDBJ whole genome shotgun (WGS) entry which is preliminary data.</text>
</comment>
<dbReference type="InterPro" id="IPR050508">
    <property type="entry name" value="Methyltransf_Superfamily"/>
</dbReference>
<protein>
    <submittedName>
        <fullName evidence="3">Class I SAM-dependent methyltransferase</fullName>
    </submittedName>
</protein>
<dbReference type="RefSeq" id="WP_131125810.1">
    <property type="nucleotide sequence ID" value="NZ_SIXH01000459.1"/>
</dbReference>